<feature type="chain" id="PRO_5043774117" evidence="6">
    <location>
        <begin position="21"/>
        <end position="477"/>
    </location>
</feature>
<evidence type="ECO:0000256" key="4">
    <source>
        <dbReference type="ARBA" id="ARBA00023136"/>
    </source>
</evidence>
<dbReference type="Pfam" id="PF02485">
    <property type="entry name" value="Branch"/>
    <property type="match status" value="1"/>
</dbReference>
<dbReference type="PANTHER" id="PTHR31042">
    <property type="entry name" value="CORE-2/I-BRANCHING BETA-1,6-N-ACETYLGLUCOSAMINYLTRANSFERASE FAMILY PROTEIN-RELATED"/>
    <property type="match status" value="1"/>
</dbReference>
<keyword evidence="3" id="KW-0808">Transferase</keyword>
<dbReference type="PANTHER" id="PTHR31042:SF150">
    <property type="entry name" value="OS06G0661900 PROTEIN"/>
    <property type="match status" value="1"/>
</dbReference>
<comment type="caution">
    <text evidence="7">The sequence shown here is derived from an EMBL/GenBank/DDBJ whole genome shotgun (WGS) entry which is preliminary data.</text>
</comment>
<gene>
    <name evidence="7" type="ORF">CVIRNUC_009980</name>
</gene>
<evidence type="ECO:0000256" key="5">
    <source>
        <dbReference type="ARBA" id="ARBA00023180"/>
    </source>
</evidence>
<dbReference type="AlphaFoldDB" id="A0AAV1IHF2"/>
<keyword evidence="8" id="KW-1185">Reference proteome</keyword>
<evidence type="ECO:0000256" key="2">
    <source>
        <dbReference type="ARBA" id="ARBA00022676"/>
    </source>
</evidence>
<reference evidence="7 8" key="1">
    <citation type="submission" date="2023-10" db="EMBL/GenBank/DDBJ databases">
        <authorList>
            <person name="Maclean D."/>
            <person name="Macfadyen A."/>
        </authorList>
    </citation>
    <scope>NUCLEOTIDE SEQUENCE [LARGE SCALE GENOMIC DNA]</scope>
</reference>
<keyword evidence="6" id="KW-0732">Signal</keyword>
<evidence type="ECO:0000313" key="8">
    <source>
        <dbReference type="Proteomes" id="UP001314263"/>
    </source>
</evidence>
<keyword evidence="2" id="KW-0328">Glycosyltransferase</keyword>
<protein>
    <submittedName>
        <fullName evidence="7">Uncharacterized protein</fullName>
    </submittedName>
</protein>
<comment type="subcellular location">
    <subcellularLocation>
        <location evidence="1">Membrane</location>
        <topology evidence="1">Single-pass type II membrane protein</topology>
    </subcellularLocation>
</comment>
<evidence type="ECO:0000313" key="7">
    <source>
        <dbReference type="EMBL" id="CAK0786766.1"/>
    </source>
</evidence>
<dbReference type="GO" id="GO:0016020">
    <property type="term" value="C:membrane"/>
    <property type="evidence" value="ECO:0007669"/>
    <property type="project" value="UniProtKB-SubCell"/>
</dbReference>
<sequence length="477" mass="54372">MTMLMNLAILFLSCLVPAWGDAGRLYPLEADRHLCRGNSTVRQNALDVCLGTWKQPLPYEHHDRCAEALEIKQVAMLFLARTRILTEPVWREWFSEIAGLVPVAAISNGELCRQEKLEAARACAGTHAHDVLANQHLFNVYVHPHPMIHSYERSSLFFGQLVANRVVVSWGSPTQVEAAKILLTEALRNPLNQKFFLIGDRDVPLYPAWLTYQWLLTEDKARVDACKTWNPQLKKWDMDRLDYQRASLSMSMKIHNHWRKSWCWFSMPRQHAELVTCDTEIFEEFQHHCTGIAPDPDIGGEYRVCFTDEHYIATLLSVHGLEAETGCRDSLIYWEGEFGAFDGAHAYLWTPPEYNRSNFMAMRRGKRHERRCPVEAAVRSVESTRRMFVNASETLQEEQVAESCSTYAAQNLKIVGDASHACPLFARKFPAEALKELVTAYKSCALGHYDADGLFCSDFAAPDSVSRRTDLNRPQGS</sequence>
<proteinExistence type="predicted"/>
<organism evidence="7 8">
    <name type="scientific">Coccomyxa viridis</name>
    <dbReference type="NCBI Taxonomy" id="1274662"/>
    <lineage>
        <taxon>Eukaryota</taxon>
        <taxon>Viridiplantae</taxon>
        <taxon>Chlorophyta</taxon>
        <taxon>core chlorophytes</taxon>
        <taxon>Trebouxiophyceae</taxon>
        <taxon>Trebouxiophyceae incertae sedis</taxon>
        <taxon>Coccomyxaceae</taxon>
        <taxon>Coccomyxa</taxon>
    </lineage>
</organism>
<dbReference type="InterPro" id="IPR003406">
    <property type="entry name" value="Glyco_trans_14"/>
</dbReference>
<accession>A0AAV1IHF2</accession>
<keyword evidence="5" id="KW-0325">Glycoprotein</keyword>
<name>A0AAV1IHF2_9CHLO</name>
<dbReference type="Proteomes" id="UP001314263">
    <property type="component" value="Unassembled WGS sequence"/>
</dbReference>
<evidence type="ECO:0000256" key="1">
    <source>
        <dbReference type="ARBA" id="ARBA00004606"/>
    </source>
</evidence>
<evidence type="ECO:0000256" key="3">
    <source>
        <dbReference type="ARBA" id="ARBA00022679"/>
    </source>
</evidence>
<dbReference type="EMBL" id="CAUYUE010000015">
    <property type="protein sequence ID" value="CAK0786766.1"/>
    <property type="molecule type" value="Genomic_DNA"/>
</dbReference>
<feature type="signal peptide" evidence="6">
    <location>
        <begin position="1"/>
        <end position="20"/>
    </location>
</feature>
<evidence type="ECO:0000256" key="6">
    <source>
        <dbReference type="SAM" id="SignalP"/>
    </source>
</evidence>
<dbReference type="GO" id="GO:0016757">
    <property type="term" value="F:glycosyltransferase activity"/>
    <property type="evidence" value="ECO:0007669"/>
    <property type="project" value="UniProtKB-KW"/>
</dbReference>
<keyword evidence="4" id="KW-0472">Membrane</keyword>
<dbReference type="InterPro" id="IPR044174">
    <property type="entry name" value="BC10-like"/>
</dbReference>